<evidence type="ECO:0000256" key="4">
    <source>
        <dbReference type="ARBA" id="ARBA00022777"/>
    </source>
</evidence>
<evidence type="ECO:0000313" key="6">
    <source>
        <dbReference type="EMBL" id="EXB74535.1"/>
    </source>
</evidence>
<dbReference type="GO" id="GO:0005524">
    <property type="term" value="F:ATP binding"/>
    <property type="evidence" value="ECO:0007669"/>
    <property type="project" value="UniProtKB-KW"/>
</dbReference>
<evidence type="ECO:0000256" key="1">
    <source>
        <dbReference type="ARBA" id="ARBA00022527"/>
    </source>
</evidence>
<keyword evidence="2" id="KW-0808">Transferase</keyword>
<proteinExistence type="predicted"/>
<dbReference type="AlphaFoldDB" id="W9RGX2"/>
<gene>
    <name evidence="6" type="ORF">L484_026232</name>
</gene>
<accession>W9RGX2</accession>
<organism evidence="6 7">
    <name type="scientific">Morus notabilis</name>
    <dbReference type="NCBI Taxonomy" id="981085"/>
    <lineage>
        <taxon>Eukaryota</taxon>
        <taxon>Viridiplantae</taxon>
        <taxon>Streptophyta</taxon>
        <taxon>Embryophyta</taxon>
        <taxon>Tracheophyta</taxon>
        <taxon>Spermatophyta</taxon>
        <taxon>Magnoliopsida</taxon>
        <taxon>eudicotyledons</taxon>
        <taxon>Gunneridae</taxon>
        <taxon>Pentapetalae</taxon>
        <taxon>rosids</taxon>
        <taxon>fabids</taxon>
        <taxon>Rosales</taxon>
        <taxon>Moraceae</taxon>
        <taxon>Moreae</taxon>
        <taxon>Morus</taxon>
    </lineage>
</organism>
<dbReference type="EMBL" id="KE344648">
    <property type="protein sequence ID" value="EXB74535.1"/>
    <property type="molecule type" value="Genomic_DNA"/>
</dbReference>
<evidence type="ECO:0000313" key="7">
    <source>
        <dbReference type="Proteomes" id="UP000030645"/>
    </source>
</evidence>
<dbReference type="GO" id="GO:0004674">
    <property type="term" value="F:protein serine/threonine kinase activity"/>
    <property type="evidence" value="ECO:0007669"/>
    <property type="project" value="UniProtKB-KW"/>
</dbReference>
<dbReference type="GO" id="GO:0005886">
    <property type="term" value="C:plasma membrane"/>
    <property type="evidence" value="ECO:0007669"/>
    <property type="project" value="TreeGrafter"/>
</dbReference>
<keyword evidence="5" id="KW-0067">ATP-binding</keyword>
<sequence>MKETCPIEEVIRSMNIGLLCVQEDPADWPTMSSVVVLLESGSVSLPQPSQPAFCVPRVIPINQSSMTNRSVTGLTVASSVSSSS</sequence>
<reference evidence="7" key="1">
    <citation type="submission" date="2013-01" db="EMBL/GenBank/DDBJ databases">
        <title>Draft Genome Sequence of a Mulberry Tree, Morus notabilis C.K. Schneid.</title>
        <authorList>
            <person name="He N."/>
            <person name="Zhao S."/>
        </authorList>
    </citation>
    <scope>NUCLEOTIDE SEQUENCE</scope>
</reference>
<dbReference type="PANTHER" id="PTHR27002:SF181">
    <property type="entry name" value="RECEPTOR-LIKE SERINE_THREONINE-PROTEIN KINASE"/>
    <property type="match status" value="1"/>
</dbReference>
<keyword evidence="4" id="KW-0418">Kinase</keyword>
<keyword evidence="1" id="KW-0723">Serine/threonine-protein kinase</keyword>
<evidence type="ECO:0000256" key="2">
    <source>
        <dbReference type="ARBA" id="ARBA00022679"/>
    </source>
</evidence>
<protein>
    <recommendedName>
        <fullName evidence="8">S-locus receptor kinase C-terminal domain-containing protein</fullName>
    </recommendedName>
</protein>
<dbReference type="STRING" id="981085.W9RGX2"/>
<evidence type="ECO:0008006" key="8">
    <source>
        <dbReference type="Google" id="ProtNLM"/>
    </source>
</evidence>
<keyword evidence="3" id="KW-0547">Nucleotide-binding</keyword>
<dbReference type="Proteomes" id="UP000030645">
    <property type="component" value="Unassembled WGS sequence"/>
</dbReference>
<evidence type="ECO:0000256" key="5">
    <source>
        <dbReference type="ARBA" id="ARBA00022840"/>
    </source>
</evidence>
<dbReference type="PANTHER" id="PTHR27002">
    <property type="entry name" value="RECEPTOR-LIKE SERINE/THREONINE-PROTEIN KINASE SD1-8"/>
    <property type="match status" value="1"/>
</dbReference>
<name>W9RGX2_9ROSA</name>
<evidence type="ECO:0000256" key="3">
    <source>
        <dbReference type="ARBA" id="ARBA00022741"/>
    </source>
</evidence>
<keyword evidence="7" id="KW-1185">Reference proteome</keyword>